<comment type="caution">
    <text evidence="2">The sequence shown here is derived from an EMBL/GenBank/DDBJ whole genome shotgun (WGS) entry which is preliminary data.</text>
</comment>
<dbReference type="CDD" id="cd22160">
    <property type="entry name" value="F-box_AtFBL13-like"/>
    <property type="match status" value="1"/>
</dbReference>
<gene>
    <name evidence="2" type="ORF">EJB05_37833</name>
</gene>
<protein>
    <recommendedName>
        <fullName evidence="1">F-box domain-containing protein</fullName>
    </recommendedName>
</protein>
<dbReference type="SUPFAM" id="SSF81383">
    <property type="entry name" value="F-box domain"/>
    <property type="match status" value="1"/>
</dbReference>
<sequence>YRFDAEAEVMARTMPMGSSGRHPVVTADRLSSLPDGLLHTIMSFLKARQAVQTCVLSRRWEKLWCSMPCLDIDQREFAVAPPHGRVKESDDFPTLGCFLSNAPSLEKLTLQYCKLSGGSRKRKRMAKRISFKCLNTLTFKCPKLKLIEIKYKENDVHQLFGLLSGVWRNLPKTTIQLIKA</sequence>
<feature type="non-terminal residue" evidence="2">
    <location>
        <position position="1"/>
    </location>
</feature>
<dbReference type="Pfam" id="PF00646">
    <property type="entry name" value="F-box"/>
    <property type="match status" value="1"/>
</dbReference>
<evidence type="ECO:0000313" key="3">
    <source>
        <dbReference type="Proteomes" id="UP000324897"/>
    </source>
</evidence>
<dbReference type="OrthoDB" id="685104at2759"/>
<dbReference type="EMBL" id="RWGY01000031">
    <property type="protein sequence ID" value="TVU14370.1"/>
    <property type="molecule type" value="Genomic_DNA"/>
</dbReference>
<feature type="domain" description="F-box" evidence="1">
    <location>
        <begin position="30"/>
        <end position="68"/>
    </location>
</feature>
<accession>A0A5J9TSK5</accession>
<proteinExistence type="predicted"/>
<reference evidence="2 3" key="1">
    <citation type="journal article" date="2019" name="Sci. Rep.">
        <title>A high-quality genome of Eragrostis curvula grass provides insights into Poaceae evolution and supports new strategies to enhance forage quality.</title>
        <authorList>
            <person name="Carballo J."/>
            <person name="Santos B.A.C.M."/>
            <person name="Zappacosta D."/>
            <person name="Garbus I."/>
            <person name="Selva J.P."/>
            <person name="Gallo C.A."/>
            <person name="Diaz A."/>
            <person name="Albertini E."/>
            <person name="Caccamo M."/>
            <person name="Echenique V."/>
        </authorList>
    </citation>
    <scope>NUCLEOTIDE SEQUENCE [LARGE SCALE GENOMIC DNA]</scope>
    <source>
        <strain evidence="3">cv. Victoria</strain>
        <tissue evidence="2">Leaf</tissue>
    </source>
</reference>
<name>A0A5J9TSK5_9POAL</name>
<evidence type="ECO:0000313" key="2">
    <source>
        <dbReference type="EMBL" id="TVU14370.1"/>
    </source>
</evidence>
<keyword evidence="3" id="KW-1185">Reference proteome</keyword>
<dbReference type="InterPro" id="IPR053197">
    <property type="entry name" value="F-box_SCFL_complex_component"/>
</dbReference>
<organism evidence="2 3">
    <name type="scientific">Eragrostis curvula</name>
    <name type="common">weeping love grass</name>
    <dbReference type="NCBI Taxonomy" id="38414"/>
    <lineage>
        <taxon>Eukaryota</taxon>
        <taxon>Viridiplantae</taxon>
        <taxon>Streptophyta</taxon>
        <taxon>Embryophyta</taxon>
        <taxon>Tracheophyta</taxon>
        <taxon>Spermatophyta</taxon>
        <taxon>Magnoliopsida</taxon>
        <taxon>Liliopsida</taxon>
        <taxon>Poales</taxon>
        <taxon>Poaceae</taxon>
        <taxon>PACMAD clade</taxon>
        <taxon>Chloridoideae</taxon>
        <taxon>Eragrostideae</taxon>
        <taxon>Eragrostidinae</taxon>
        <taxon>Eragrostis</taxon>
    </lineage>
</organism>
<dbReference type="InterPro" id="IPR053781">
    <property type="entry name" value="F-box_AtFBL13-like"/>
</dbReference>
<dbReference type="AlphaFoldDB" id="A0A5J9TSK5"/>
<dbReference type="InterPro" id="IPR036047">
    <property type="entry name" value="F-box-like_dom_sf"/>
</dbReference>
<dbReference type="Gramene" id="TVU14370">
    <property type="protein sequence ID" value="TVU14370"/>
    <property type="gene ID" value="EJB05_37833"/>
</dbReference>
<dbReference type="Proteomes" id="UP000324897">
    <property type="component" value="Unassembled WGS sequence"/>
</dbReference>
<dbReference type="Gene3D" id="1.20.1280.50">
    <property type="match status" value="1"/>
</dbReference>
<dbReference type="InterPro" id="IPR001810">
    <property type="entry name" value="F-box_dom"/>
</dbReference>
<dbReference type="PANTHER" id="PTHR34223:SF102">
    <property type="entry name" value="F-BOX DOMAIN-CONTAINING PROTEIN"/>
    <property type="match status" value="1"/>
</dbReference>
<evidence type="ECO:0000259" key="1">
    <source>
        <dbReference type="Pfam" id="PF00646"/>
    </source>
</evidence>
<dbReference type="PANTHER" id="PTHR34223">
    <property type="entry name" value="OS11G0201299 PROTEIN"/>
    <property type="match status" value="1"/>
</dbReference>